<evidence type="ECO:0000313" key="3">
    <source>
        <dbReference type="Proteomes" id="UP000290365"/>
    </source>
</evidence>
<name>A0A4P6JYI5_KTERU</name>
<dbReference type="OrthoDB" id="6003696at2"/>
<dbReference type="KEGG" id="kbs:EPA93_34270"/>
<keyword evidence="2" id="KW-0315">Glutamine amidotransferase</keyword>
<dbReference type="Proteomes" id="UP000290365">
    <property type="component" value="Chromosome"/>
</dbReference>
<evidence type="ECO:0000259" key="1">
    <source>
        <dbReference type="Pfam" id="PF01965"/>
    </source>
</evidence>
<accession>A0A4P6JYI5</accession>
<dbReference type="InterPro" id="IPR029062">
    <property type="entry name" value="Class_I_gatase-like"/>
</dbReference>
<dbReference type="RefSeq" id="WP_129891826.1">
    <property type="nucleotide sequence ID" value="NZ_CP035758.1"/>
</dbReference>
<protein>
    <submittedName>
        <fullName evidence="2">Glutamine amidotransferase</fullName>
    </submittedName>
</protein>
<feature type="domain" description="DJ-1/PfpI" evidence="1">
    <location>
        <begin position="6"/>
        <end position="173"/>
    </location>
</feature>
<reference evidence="2 3" key="1">
    <citation type="submission" date="2019-01" db="EMBL/GenBank/DDBJ databases">
        <title>Ktedonosporobacter rubrisoli SCAWS-G2.</title>
        <authorList>
            <person name="Huang Y."/>
            <person name="Yan B."/>
        </authorList>
    </citation>
    <scope>NUCLEOTIDE SEQUENCE [LARGE SCALE GENOMIC DNA]</scope>
    <source>
        <strain evidence="2 3">SCAWS-G2</strain>
    </source>
</reference>
<dbReference type="PANTHER" id="PTHR43130:SF3">
    <property type="entry name" value="HTH-TYPE TRANSCRIPTIONAL REGULATOR RV1931C"/>
    <property type="match status" value="1"/>
</dbReference>
<sequence>MELRIVHLFLAEAFSDIESSFVLQALNAPPVPTLKKRYQVKTVAESSAPVTTAGGITILPDITLAELAPAQSAMLILPGSPVWPYGKHAAAVEKARAFLEQDVPVAAICEATVALAKAGLLNGRQHTSNIPEYLLVENYEGYELYQYQPVVTDGNLITASGLAPLDFAYHILTKLQAYPPRVLGAWYSMYETMNAEYFFDLHRAAEAES</sequence>
<dbReference type="GO" id="GO:0016740">
    <property type="term" value="F:transferase activity"/>
    <property type="evidence" value="ECO:0007669"/>
    <property type="project" value="UniProtKB-KW"/>
</dbReference>
<organism evidence="2 3">
    <name type="scientific">Ktedonosporobacter rubrisoli</name>
    <dbReference type="NCBI Taxonomy" id="2509675"/>
    <lineage>
        <taxon>Bacteria</taxon>
        <taxon>Bacillati</taxon>
        <taxon>Chloroflexota</taxon>
        <taxon>Ktedonobacteria</taxon>
        <taxon>Ktedonobacterales</taxon>
        <taxon>Ktedonosporobacteraceae</taxon>
        <taxon>Ktedonosporobacter</taxon>
    </lineage>
</organism>
<dbReference type="InterPro" id="IPR052158">
    <property type="entry name" value="INH-QAR"/>
</dbReference>
<keyword evidence="2" id="KW-0808">Transferase</keyword>
<evidence type="ECO:0000313" key="2">
    <source>
        <dbReference type="EMBL" id="QBD80764.1"/>
    </source>
</evidence>
<dbReference type="PANTHER" id="PTHR43130">
    <property type="entry name" value="ARAC-FAMILY TRANSCRIPTIONAL REGULATOR"/>
    <property type="match status" value="1"/>
</dbReference>
<dbReference type="Pfam" id="PF01965">
    <property type="entry name" value="DJ-1_PfpI"/>
    <property type="match status" value="1"/>
</dbReference>
<gene>
    <name evidence="2" type="ORF">EPA93_34270</name>
</gene>
<dbReference type="InterPro" id="IPR002818">
    <property type="entry name" value="DJ-1/PfpI"/>
</dbReference>
<proteinExistence type="predicted"/>
<dbReference type="SUPFAM" id="SSF52317">
    <property type="entry name" value="Class I glutamine amidotransferase-like"/>
    <property type="match status" value="1"/>
</dbReference>
<keyword evidence="3" id="KW-1185">Reference proteome</keyword>
<dbReference type="AlphaFoldDB" id="A0A4P6JYI5"/>
<dbReference type="Gene3D" id="3.40.50.880">
    <property type="match status" value="1"/>
</dbReference>
<dbReference type="EMBL" id="CP035758">
    <property type="protein sequence ID" value="QBD80764.1"/>
    <property type="molecule type" value="Genomic_DNA"/>
</dbReference>